<dbReference type="Gene3D" id="3.90.550.10">
    <property type="entry name" value="Spore Coat Polysaccharide Biosynthesis Protein SpsA, Chain A"/>
    <property type="match status" value="1"/>
</dbReference>
<dbReference type="PANTHER" id="PTHR43630:SF2">
    <property type="entry name" value="GLYCOSYLTRANSFERASE"/>
    <property type="match status" value="1"/>
</dbReference>
<gene>
    <name evidence="4" type="ORF">A6M23_03200</name>
    <name evidence="3" type="ORF">A6P07_10315</name>
</gene>
<dbReference type="InterPro" id="IPR001173">
    <property type="entry name" value="Glyco_trans_2-like"/>
</dbReference>
<evidence type="ECO:0000313" key="5">
    <source>
        <dbReference type="Proteomes" id="UP000094893"/>
    </source>
</evidence>
<dbReference type="eggNOG" id="COG0463">
    <property type="taxonomic scope" value="Bacteria"/>
</dbReference>
<dbReference type="Proteomes" id="UP000095008">
    <property type="component" value="Unassembled WGS sequence"/>
</dbReference>
<dbReference type="SUPFAM" id="SSF53448">
    <property type="entry name" value="Nucleotide-diphospho-sugar transferases"/>
    <property type="match status" value="1"/>
</dbReference>
<reference evidence="4 5" key="1">
    <citation type="journal article" date="2016" name="Int. J. Mol. Sci.">
        <title>Comparative genomics of the extreme acidophile Acidithiobacillus thiooxidans reveals intraspecific divergence and niche adaptation.</title>
        <authorList>
            <person name="Zhang X."/>
            <person name="Feng X."/>
            <person name="Tao J."/>
            <person name="Ma L."/>
            <person name="Xiao Y."/>
            <person name="Liang Y."/>
            <person name="Liu X."/>
            <person name="Yin H."/>
        </authorList>
    </citation>
    <scope>NUCLEOTIDE SEQUENCE [LARGE SCALE GENOMIC DNA]</scope>
    <source>
        <strain evidence="3 5">A02</strain>
        <strain evidence="4">DXS-W</strain>
    </source>
</reference>
<dbReference type="EMBL" id="LWSA01000147">
    <property type="protein sequence ID" value="OCX72251.1"/>
    <property type="molecule type" value="Genomic_DNA"/>
</dbReference>
<proteinExistence type="inferred from homology"/>
<evidence type="ECO:0000259" key="2">
    <source>
        <dbReference type="Pfam" id="PF00535"/>
    </source>
</evidence>
<feature type="domain" description="Glycosyltransferase 2-like" evidence="2">
    <location>
        <begin position="7"/>
        <end position="102"/>
    </location>
</feature>
<accession>A0A1C2IGX4</accession>
<dbReference type="Pfam" id="PF00535">
    <property type="entry name" value="Glycos_transf_2"/>
    <property type="match status" value="1"/>
</dbReference>
<dbReference type="RefSeq" id="WP_010641271.1">
    <property type="nucleotide sequence ID" value="NZ_DAIAWO010000030.1"/>
</dbReference>
<evidence type="ECO:0000313" key="4">
    <source>
        <dbReference type="EMBL" id="OCX75242.1"/>
    </source>
</evidence>
<dbReference type="CDD" id="cd02511">
    <property type="entry name" value="Beta4Glucosyltransferase"/>
    <property type="match status" value="1"/>
</dbReference>
<dbReference type="EMBL" id="LWRY01000019">
    <property type="protein sequence ID" value="OCX75242.1"/>
    <property type="molecule type" value="Genomic_DNA"/>
</dbReference>
<comment type="caution">
    <text evidence="4">The sequence shown here is derived from an EMBL/GenBank/DDBJ whole genome shotgun (WGS) entry which is preliminary data.</text>
</comment>
<protein>
    <submittedName>
        <fullName evidence="4">Lipopolysaccharide biosynthesis protein</fullName>
    </submittedName>
</protein>
<evidence type="ECO:0000313" key="3">
    <source>
        <dbReference type="EMBL" id="OCX72251.1"/>
    </source>
</evidence>
<dbReference type="GeneID" id="60694740"/>
<dbReference type="STRING" id="930.GCA_002079865_02460"/>
<organism evidence="4 6">
    <name type="scientific">Acidithiobacillus thiooxidans</name>
    <name type="common">Thiobacillus thiooxidans</name>
    <dbReference type="NCBI Taxonomy" id="930"/>
    <lineage>
        <taxon>Bacteria</taxon>
        <taxon>Pseudomonadati</taxon>
        <taxon>Pseudomonadota</taxon>
        <taxon>Acidithiobacillia</taxon>
        <taxon>Acidithiobacillales</taxon>
        <taxon>Acidithiobacillaceae</taxon>
        <taxon>Acidithiobacillus</taxon>
    </lineage>
</organism>
<sequence length="257" mass="29242">MSSLPLSVVYITLNAERHLNSSLEKVKTIAAEIVMVDCGSRDQTLSIAKAHDVRIISHAWQGFSAQRQLAVDSARHEWILMLDADEILTDAGIQAISNVLSCTSAVGSYFLRRRSVFHGRQICHGDWAHDRVLRLFDRRLGHYDNSLVHEAWHSSAPSDILPDICLLHYSYANYAELLDKMRRYAILNAEQVLQKRRISRAYMPMTHAFWAFFRAYFLRLGILDGVDGAAIAWTTALGAFMKYAIAREMQLQDKENS</sequence>
<name>A0A1C2IGX4_ACITH</name>
<dbReference type="AlphaFoldDB" id="A0A1C2IGX4"/>
<evidence type="ECO:0000313" key="6">
    <source>
        <dbReference type="Proteomes" id="UP000095008"/>
    </source>
</evidence>
<keyword evidence="6" id="KW-1185">Reference proteome</keyword>
<dbReference type="InterPro" id="IPR029044">
    <property type="entry name" value="Nucleotide-diphossugar_trans"/>
</dbReference>
<evidence type="ECO:0000256" key="1">
    <source>
        <dbReference type="ARBA" id="ARBA00038494"/>
    </source>
</evidence>
<dbReference type="Proteomes" id="UP000094893">
    <property type="component" value="Unassembled WGS sequence"/>
</dbReference>
<dbReference type="PANTHER" id="PTHR43630">
    <property type="entry name" value="POLY-BETA-1,6-N-ACETYL-D-GLUCOSAMINE SYNTHASE"/>
    <property type="match status" value="1"/>
</dbReference>
<comment type="similarity">
    <text evidence="1">Belongs to the glycosyltransferase 2 family. WaaE/KdtX subfamily.</text>
</comment>
<dbReference type="OrthoDB" id="5294601at2"/>